<keyword evidence="8" id="KW-0450">Lipoyl</keyword>
<comment type="cofactor">
    <cofactor evidence="1">
        <name>(R)-lipoate</name>
        <dbReference type="ChEBI" id="CHEBI:83088"/>
    </cofactor>
</comment>
<name>A0A9P8A7U4_MORAP</name>
<dbReference type="Pfam" id="PF00198">
    <property type="entry name" value="2-oxoacid_dh"/>
    <property type="match status" value="1"/>
</dbReference>
<reference evidence="15" key="1">
    <citation type="submission" date="2021-07" db="EMBL/GenBank/DDBJ databases">
        <title>Draft genome of Mortierella alpina, strain LL118, isolated from an aspen leaf litter sample.</title>
        <authorList>
            <person name="Yang S."/>
            <person name="Vinatzer B.A."/>
        </authorList>
    </citation>
    <scope>NUCLEOTIDE SEQUENCE</scope>
    <source>
        <strain evidence="15">LL118</strain>
    </source>
</reference>
<evidence type="ECO:0000256" key="4">
    <source>
        <dbReference type="ARBA" id="ARBA00007317"/>
    </source>
</evidence>
<proteinExistence type="inferred from homology"/>
<feature type="region of interest" description="Disordered" evidence="13">
    <location>
        <begin position="45"/>
        <end position="74"/>
    </location>
</feature>
<comment type="similarity">
    <text evidence="4">Belongs to the 2-oxoacid dehydrogenase family.</text>
</comment>
<keyword evidence="6" id="KW-0816">Tricarboxylic acid cycle</keyword>
<dbReference type="GO" id="GO:0045252">
    <property type="term" value="C:oxoglutarate dehydrogenase complex"/>
    <property type="evidence" value="ECO:0007669"/>
    <property type="project" value="InterPro"/>
</dbReference>
<comment type="caution">
    <text evidence="15">The sequence shown here is derived from an EMBL/GenBank/DDBJ whole genome shotgun (WGS) entry which is preliminary data.</text>
</comment>
<dbReference type="EMBL" id="JAIFTL010000084">
    <property type="protein sequence ID" value="KAG9323892.1"/>
    <property type="molecule type" value="Genomic_DNA"/>
</dbReference>
<organism evidence="15 16">
    <name type="scientific">Mortierella alpina</name>
    <name type="common">Oleaginous fungus</name>
    <name type="synonym">Mortierella renispora</name>
    <dbReference type="NCBI Taxonomy" id="64518"/>
    <lineage>
        <taxon>Eukaryota</taxon>
        <taxon>Fungi</taxon>
        <taxon>Fungi incertae sedis</taxon>
        <taxon>Mucoromycota</taxon>
        <taxon>Mortierellomycotina</taxon>
        <taxon>Mortierellomycetes</taxon>
        <taxon>Mortierellales</taxon>
        <taxon>Mortierellaceae</taxon>
        <taxon>Mortierella</taxon>
    </lineage>
</organism>
<dbReference type="PROSITE" id="PS50968">
    <property type="entry name" value="BIOTINYL_LIPOYL"/>
    <property type="match status" value="1"/>
</dbReference>
<dbReference type="Proteomes" id="UP000717515">
    <property type="component" value="Unassembled WGS sequence"/>
</dbReference>
<feature type="compositionally biased region" description="Basic and acidic residues" evidence="13">
    <location>
        <begin position="232"/>
        <end position="265"/>
    </location>
</feature>
<dbReference type="InterPro" id="IPR011053">
    <property type="entry name" value="Single_hybrid_motif"/>
</dbReference>
<comment type="subcellular location">
    <subcellularLocation>
        <location evidence="2">Mitochondrion</location>
    </subcellularLocation>
</comment>
<dbReference type="Gene3D" id="2.40.50.100">
    <property type="match status" value="1"/>
</dbReference>
<evidence type="ECO:0000256" key="10">
    <source>
        <dbReference type="ARBA" id="ARBA00023128"/>
    </source>
</evidence>
<dbReference type="SUPFAM" id="SSF52777">
    <property type="entry name" value="CoA-dependent acyltransferases"/>
    <property type="match status" value="1"/>
</dbReference>
<dbReference type="NCBIfam" id="TIGR01347">
    <property type="entry name" value="sucB"/>
    <property type="match status" value="1"/>
</dbReference>
<feature type="domain" description="Lipoyl-binding" evidence="14">
    <location>
        <begin position="146"/>
        <end position="221"/>
    </location>
</feature>
<evidence type="ECO:0000256" key="5">
    <source>
        <dbReference type="ARBA" id="ARBA00012945"/>
    </source>
</evidence>
<feature type="region of interest" description="Disordered" evidence="13">
    <location>
        <begin position="223"/>
        <end position="295"/>
    </location>
</feature>
<dbReference type="GO" id="GO:0006099">
    <property type="term" value="P:tricarboxylic acid cycle"/>
    <property type="evidence" value="ECO:0007669"/>
    <property type="project" value="UniProtKB-KW"/>
</dbReference>
<dbReference type="InterPro" id="IPR001078">
    <property type="entry name" value="2-oxoacid_DH_actylTfrase"/>
</dbReference>
<dbReference type="InterPro" id="IPR023213">
    <property type="entry name" value="CAT-like_dom_sf"/>
</dbReference>
<gene>
    <name evidence="15" type="ORF">KVV02_006258</name>
</gene>
<dbReference type="FunFam" id="3.30.559.10:FF:000006">
    <property type="entry name" value="Dihydrolipoyllysine-residue succinyltransferase component of 2-oxoglutarate dehydrogenase complex, mitochondrial"/>
    <property type="match status" value="1"/>
</dbReference>
<dbReference type="GO" id="GO:0005739">
    <property type="term" value="C:mitochondrion"/>
    <property type="evidence" value="ECO:0007669"/>
    <property type="project" value="UniProtKB-SubCell"/>
</dbReference>
<evidence type="ECO:0000256" key="2">
    <source>
        <dbReference type="ARBA" id="ARBA00004173"/>
    </source>
</evidence>
<comment type="pathway">
    <text evidence="3">Amino-acid degradation; L-lysine degradation via saccharopine pathway; glutaryl-CoA from L-lysine: step 6/6.</text>
</comment>
<evidence type="ECO:0000256" key="8">
    <source>
        <dbReference type="ARBA" id="ARBA00022823"/>
    </source>
</evidence>
<feature type="compositionally biased region" description="Low complexity" evidence="13">
    <location>
        <begin position="275"/>
        <end position="285"/>
    </location>
</feature>
<dbReference type="AlphaFoldDB" id="A0A9P8A7U4"/>
<protein>
    <recommendedName>
        <fullName evidence="5">dihydrolipoyllysine-residue succinyltransferase</fullName>
        <ecNumber evidence="5">2.3.1.61</ecNumber>
    </recommendedName>
    <alternativeName>
        <fullName evidence="12">2-oxoglutarate dehydrogenase complex component E2</fullName>
    </alternativeName>
</protein>
<evidence type="ECO:0000259" key="14">
    <source>
        <dbReference type="PROSITE" id="PS50968"/>
    </source>
</evidence>
<accession>A0A9P8A7U4</accession>
<evidence type="ECO:0000256" key="12">
    <source>
        <dbReference type="ARBA" id="ARBA00032406"/>
    </source>
</evidence>
<feature type="compositionally biased region" description="Low complexity" evidence="13">
    <location>
        <begin position="45"/>
        <end position="63"/>
    </location>
</feature>
<evidence type="ECO:0000256" key="3">
    <source>
        <dbReference type="ARBA" id="ARBA00005145"/>
    </source>
</evidence>
<keyword evidence="9" id="KW-0809">Transit peptide</keyword>
<dbReference type="InterPro" id="IPR003016">
    <property type="entry name" value="2-oxoA_DH_lipoyl-BS"/>
</dbReference>
<keyword evidence="7" id="KW-0808">Transferase</keyword>
<sequence length="521" mass="56782">MSEGRFLFTKKSDLTRQNITRPAANPSNPSIHLFQSRSLSLSLSLSPPTQLSSPPSQSLHSLFSPPPNPHHHYHHRQPVTMISAVRSKPIARLARPLAALTSSPLLSAPALHVARRQLTINAAAASAVATQRLSSPYRSQVRYYADYVVKVPHMADSISEGSLKQWNKKVGDFVALDEEIATIETDKVDVAVNSPKSGTIVELYAKEEDTVAVGADLFKLELGDAPAGGAAPKEETKKEESKNEASQKEEPKKEAPKKEEPKKETPAAPKPAPAAAPKTESASAPVAFSREERSVKMNRMRQTIARRLKQSQENAASLTTFNEVDMTNLMNLRSTYKDAVLKKHNVKLGFMSAFVKASCHALKELPAVNARIEGDSIVFNDYVDVSVAVATPKGLVTPVIRNAESLSFVEVEKSIAQYGAKARDGQIAIEDLSGGTFTISNGGVFGSMMGTPIINMPQSAILGMHAIKERPVAINGKVEIRPMMYIALTYDHRIIDGREATTFLVKLKEIIEDPVRLLLDV</sequence>
<evidence type="ECO:0000313" key="16">
    <source>
        <dbReference type="Proteomes" id="UP000717515"/>
    </source>
</evidence>
<dbReference type="EC" id="2.3.1.61" evidence="5"/>
<dbReference type="InterPro" id="IPR006255">
    <property type="entry name" value="SucB"/>
</dbReference>
<dbReference type="PROSITE" id="PS00189">
    <property type="entry name" value="LIPOYL"/>
    <property type="match status" value="1"/>
</dbReference>
<evidence type="ECO:0000256" key="6">
    <source>
        <dbReference type="ARBA" id="ARBA00022532"/>
    </source>
</evidence>
<dbReference type="Gene3D" id="3.30.559.10">
    <property type="entry name" value="Chloramphenicol acetyltransferase-like domain"/>
    <property type="match status" value="1"/>
</dbReference>
<evidence type="ECO:0000256" key="11">
    <source>
        <dbReference type="ARBA" id="ARBA00023315"/>
    </source>
</evidence>
<evidence type="ECO:0000256" key="7">
    <source>
        <dbReference type="ARBA" id="ARBA00022679"/>
    </source>
</evidence>
<dbReference type="GO" id="GO:0004149">
    <property type="term" value="F:dihydrolipoyllysine-residue succinyltransferase activity"/>
    <property type="evidence" value="ECO:0007669"/>
    <property type="project" value="UniProtKB-EC"/>
</dbReference>
<dbReference type="SUPFAM" id="SSF51230">
    <property type="entry name" value="Single hybrid motif"/>
    <property type="match status" value="1"/>
</dbReference>
<dbReference type="PANTHER" id="PTHR43416:SF5">
    <property type="entry name" value="DIHYDROLIPOYLLYSINE-RESIDUE SUCCINYLTRANSFERASE COMPONENT OF 2-OXOGLUTARATE DEHYDROGENASE COMPLEX, MITOCHONDRIAL"/>
    <property type="match status" value="1"/>
</dbReference>
<evidence type="ECO:0000256" key="9">
    <source>
        <dbReference type="ARBA" id="ARBA00022946"/>
    </source>
</evidence>
<dbReference type="InterPro" id="IPR050537">
    <property type="entry name" value="2-oxoacid_dehydrogenase"/>
</dbReference>
<evidence type="ECO:0000313" key="15">
    <source>
        <dbReference type="EMBL" id="KAG9323892.1"/>
    </source>
</evidence>
<keyword evidence="11" id="KW-0012">Acyltransferase</keyword>
<evidence type="ECO:0000256" key="13">
    <source>
        <dbReference type="SAM" id="MobiDB-lite"/>
    </source>
</evidence>
<dbReference type="Pfam" id="PF00364">
    <property type="entry name" value="Biotin_lipoyl"/>
    <property type="match status" value="1"/>
</dbReference>
<dbReference type="CDD" id="cd06849">
    <property type="entry name" value="lipoyl_domain"/>
    <property type="match status" value="1"/>
</dbReference>
<keyword evidence="10" id="KW-0496">Mitochondrion</keyword>
<dbReference type="PANTHER" id="PTHR43416">
    <property type="entry name" value="DIHYDROLIPOYLLYSINE-RESIDUE SUCCINYLTRANSFERASE COMPONENT OF 2-OXOGLUTARATE DEHYDROGENASE COMPLEX, MITOCHONDRIAL-RELATED"/>
    <property type="match status" value="1"/>
</dbReference>
<dbReference type="InterPro" id="IPR000089">
    <property type="entry name" value="Biotin_lipoyl"/>
</dbReference>
<evidence type="ECO:0000256" key="1">
    <source>
        <dbReference type="ARBA" id="ARBA00001938"/>
    </source>
</evidence>